<feature type="transmembrane region" description="Helical" evidence="1">
    <location>
        <begin position="106"/>
        <end position="128"/>
    </location>
</feature>
<feature type="transmembrane region" description="Helical" evidence="1">
    <location>
        <begin position="79"/>
        <end position="99"/>
    </location>
</feature>
<evidence type="ECO:0000313" key="2">
    <source>
        <dbReference type="EMBL" id="GEM77131.1"/>
    </source>
</evidence>
<dbReference type="EMBL" id="BJXJ01000041">
    <property type="protein sequence ID" value="GEM77131.1"/>
    <property type="molecule type" value="Genomic_DNA"/>
</dbReference>
<feature type="transmembrane region" description="Helical" evidence="1">
    <location>
        <begin position="134"/>
        <end position="153"/>
    </location>
</feature>
<comment type="caution">
    <text evidence="2">The sequence shown here is derived from an EMBL/GenBank/DDBJ whole genome shotgun (WGS) entry which is preliminary data.</text>
</comment>
<protein>
    <submittedName>
        <fullName evidence="2">Zinc ABC transporter permease</fullName>
    </submittedName>
</protein>
<dbReference type="InterPro" id="IPR021306">
    <property type="entry name" value="DUF2878"/>
</dbReference>
<dbReference type="RefSeq" id="WP_039981697.1">
    <property type="nucleotide sequence ID" value="NZ_BAOJ01000065.1"/>
</dbReference>
<accession>A0A511QIK9</accession>
<keyword evidence="1" id="KW-1133">Transmembrane helix</keyword>
<keyword evidence="1" id="KW-0472">Membrane</keyword>
<sequence>MLLFFKSLWFQLCWFVAVLGTEDWQWLTLTLALLTLTYCAISNPHSLKMISKITFTGWLLDTFNQQVSVLVFPSQTLPLWLLCLWFLFAWYAFQFQVVLLKYRASLVCLVGALGGGVSYFAGSSLGAVSFGFSVFMSITIILIEWFLLMLLILRVCRDEYET</sequence>
<dbReference type="Pfam" id="PF11086">
    <property type="entry name" value="DUF2878"/>
    <property type="match status" value="1"/>
</dbReference>
<dbReference type="Proteomes" id="UP000321922">
    <property type="component" value="Unassembled WGS sequence"/>
</dbReference>
<dbReference type="AlphaFoldDB" id="A0A511QIK9"/>
<keyword evidence="3" id="KW-1185">Reference proteome</keyword>
<evidence type="ECO:0000256" key="1">
    <source>
        <dbReference type="SAM" id="Phobius"/>
    </source>
</evidence>
<gene>
    <name evidence="2" type="ORF">VSA01S_32430</name>
</gene>
<reference evidence="2 3" key="1">
    <citation type="submission" date="2019-07" db="EMBL/GenBank/DDBJ databases">
        <title>Whole genome shotgun sequence of Vibrio sagamiensis NBRC 104589.</title>
        <authorList>
            <person name="Hosoyama A."/>
            <person name="Uohara A."/>
            <person name="Ohji S."/>
            <person name="Ichikawa N."/>
        </authorList>
    </citation>
    <scope>NUCLEOTIDE SEQUENCE [LARGE SCALE GENOMIC DNA]</scope>
    <source>
        <strain evidence="2 3">NBRC 104589</strain>
    </source>
</reference>
<name>A0A511QIK9_9VIBR</name>
<evidence type="ECO:0000313" key="3">
    <source>
        <dbReference type="Proteomes" id="UP000321922"/>
    </source>
</evidence>
<dbReference type="OrthoDB" id="6522758at2"/>
<proteinExistence type="predicted"/>
<organism evidence="2 3">
    <name type="scientific">Vibrio sagamiensis NBRC 104589</name>
    <dbReference type="NCBI Taxonomy" id="1219064"/>
    <lineage>
        <taxon>Bacteria</taxon>
        <taxon>Pseudomonadati</taxon>
        <taxon>Pseudomonadota</taxon>
        <taxon>Gammaproteobacteria</taxon>
        <taxon>Vibrionales</taxon>
        <taxon>Vibrionaceae</taxon>
        <taxon>Vibrio</taxon>
    </lineage>
</organism>
<keyword evidence="1" id="KW-0812">Transmembrane</keyword>